<feature type="compositionally biased region" description="Basic and acidic residues" evidence="1">
    <location>
        <begin position="264"/>
        <end position="283"/>
    </location>
</feature>
<evidence type="ECO:0000256" key="1">
    <source>
        <dbReference type="SAM" id="MobiDB-lite"/>
    </source>
</evidence>
<feature type="compositionally biased region" description="Basic residues" evidence="1">
    <location>
        <begin position="284"/>
        <end position="293"/>
    </location>
</feature>
<feature type="compositionally biased region" description="Basic residues" evidence="1">
    <location>
        <begin position="233"/>
        <end position="242"/>
    </location>
</feature>
<dbReference type="Proteomes" id="UP000243797">
    <property type="component" value="Unassembled WGS sequence"/>
</dbReference>
<organism evidence="2 3">
    <name type="scientific">Sphaceloma murrayae</name>
    <dbReference type="NCBI Taxonomy" id="2082308"/>
    <lineage>
        <taxon>Eukaryota</taxon>
        <taxon>Fungi</taxon>
        <taxon>Dikarya</taxon>
        <taxon>Ascomycota</taxon>
        <taxon>Pezizomycotina</taxon>
        <taxon>Dothideomycetes</taxon>
        <taxon>Dothideomycetidae</taxon>
        <taxon>Myriangiales</taxon>
        <taxon>Elsinoaceae</taxon>
        <taxon>Sphaceloma</taxon>
    </lineage>
</organism>
<dbReference type="EMBL" id="NKHZ01000088">
    <property type="protein sequence ID" value="PNS14029.1"/>
    <property type="molecule type" value="Genomic_DNA"/>
</dbReference>
<comment type="caution">
    <text evidence="2">The sequence shown here is derived from an EMBL/GenBank/DDBJ whole genome shotgun (WGS) entry which is preliminary data.</text>
</comment>
<dbReference type="OrthoDB" id="8249012at2759"/>
<sequence length="293" mass="32464">MNPKYTFERITKADFDKLLAQYARVLPSKLQDLDHERLKVIPEQLQQRKKSKDGTYLEKDELVTLVKWKLSHGTFRPRLLSLATANTAVPTISRTAFALVPSPLPSPLSPSTLLPALKHLCILSGVGPATASLLLSSLCPDHVPFFSDELFRWAMWDGPAGKDGRKGWDRGIGYTNKEYGGLVERVGELRARLGVGAVAAEMVGYVLGKTGGEGLGEDDGGEEVKGDGEGGGKKKGLRKTARPSREEVERMEAEEEEEEEEEEQKPKEKKIERIETDGKEGPQRRSKRVKLSK</sequence>
<feature type="compositionally biased region" description="Acidic residues" evidence="1">
    <location>
        <begin position="252"/>
        <end position="263"/>
    </location>
</feature>
<reference evidence="2 3" key="1">
    <citation type="submission" date="2017-06" db="EMBL/GenBank/DDBJ databases">
        <title>Draft genome sequence of a variant of Elsinoe murrayae.</title>
        <authorList>
            <person name="Cheng Q."/>
        </authorList>
    </citation>
    <scope>NUCLEOTIDE SEQUENCE [LARGE SCALE GENOMIC DNA]</scope>
    <source>
        <strain evidence="2 3">CQ-2017a</strain>
    </source>
</reference>
<keyword evidence="3" id="KW-1185">Reference proteome</keyword>
<feature type="compositionally biased region" description="Basic and acidic residues" evidence="1">
    <location>
        <begin position="222"/>
        <end position="232"/>
    </location>
</feature>
<accession>A0A2K1QGK7</accession>
<dbReference type="InParanoid" id="A0A2K1QGK7"/>
<feature type="region of interest" description="Disordered" evidence="1">
    <location>
        <begin position="211"/>
        <end position="293"/>
    </location>
</feature>
<evidence type="ECO:0000313" key="2">
    <source>
        <dbReference type="EMBL" id="PNS14029.1"/>
    </source>
</evidence>
<evidence type="ECO:0000313" key="3">
    <source>
        <dbReference type="Proteomes" id="UP000243797"/>
    </source>
</evidence>
<dbReference type="STRING" id="2082308.A0A2K1QGK7"/>
<dbReference type="AlphaFoldDB" id="A0A2K1QGK7"/>
<name>A0A2K1QGK7_9PEZI</name>
<dbReference type="PANTHER" id="PTHR21521:SF0">
    <property type="entry name" value="AMUN, ISOFORM A"/>
    <property type="match status" value="1"/>
</dbReference>
<gene>
    <name evidence="2" type="ORF">CAC42_6542</name>
</gene>
<dbReference type="PANTHER" id="PTHR21521">
    <property type="entry name" value="AMUN, ISOFORM A"/>
    <property type="match status" value="1"/>
</dbReference>
<proteinExistence type="predicted"/>
<protein>
    <submittedName>
        <fullName evidence="2">Uncharacterized protein</fullName>
    </submittedName>
</protein>